<accession>A0ABW2LER3</accession>
<dbReference type="PANTHER" id="PTHR38441:SF1">
    <property type="entry name" value="MEMBRANE PROTEIN"/>
    <property type="match status" value="1"/>
</dbReference>
<evidence type="ECO:0000313" key="2">
    <source>
        <dbReference type="EMBL" id="MFC7340994.1"/>
    </source>
</evidence>
<dbReference type="EMBL" id="JBHTCJ010000002">
    <property type="protein sequence ID" value="MFC7340994.1"/>
    <property type="molecule type" value="Genomic_DNA"/>
</dbReference>
<gene>
    <name evidence="2" type="ORF">ACFQRI_06185</name>
</gene>
<evidence type="ECO:0000313" key="3">
    <source>
        <dbReference type="Proteomes" id="UP001596504"/>
    </source>
</evidence>
<keyword evidence="3" id="KW-1185">Reference proteome</keyword>
<dbReference type="InterPro" id="IPR007436">
    <property type="entry name" value="DUF485"/>
</dbReference>
<keyword evidence="1" id="KW-0472">Membrane</keyword>
<proteinExistence type="predicted"/>
<comment type="caution">
    <text evidence="2">The sequence shown here is derived from an EMBL/GenBank/DDBJ whole genome shotgun (WGS) entry which is preliminary data.</text>
</comment>
<keyword evidence="1" id="KW-1133">Transmembrane helix</keyword>
<protein>
    <submittedName>
        <fullName evidence="2">DUF485 domain-containing protein</fullName>
    </submittedName>
</protein>
<name>A0ABW2LER3_9PSEU</name>
<feature type="transmembrane region" description="Helical" evidence="1">
    <location>
        <begin position="87"/>
        <end position="109"/>
    </location>
</feature>
<keyword evidence="1" id="KW-0812">Transmembrane</keyword>
<feature type="transmembrane region" description="Helical" evidence="1">
    <location>
        <begin position="53"/>
        <end position="75"/>
    </location>
</feature>
<dbReference type="PANTHER" id="PTHR38441">
    <property type="entry name" value="INTEGRAL MEMBRANE PROTEIN-RELATED"/>
    <property type="match status" value="1"/>
</dbReference>
<dbReference type="Proteomes" id="UP001596504">
    <property type="component" value="Unassembled WGS sequence"/>
</dbReference>
<sequence>MRNATQPPPQDDATFGQIDKSAWRADMTRPAPNFQQIVQTSEFGELRGAVRRFTFPMSLAFIAWYLCYVVLAAYFPDFMGTRVFGAINIGLLMGLGQFASTLLITAWYLRYAQREIDPRVRDLYVGATGEEPR</sequence>
<dbReference type="Pfam" id="PF04341">
    <property type="entry name" value="DUF485"/>
    <property type="match status" value="1"/>
</dbReference>
<evidence type="ECO:0000256" key="1">
    <source>
        <dbReference type="SAM" id="Phobius"/>
    </source>
</evidence>
<organism evidence="2 3">
    <name type="scientific">Saccharopolyspora griseoalba</name>
    <dbReference type="NCBI Taxonomy" id="1431848"/>
    <lineage>
        <taxon>Bacteria</taxon>
        <taxon>Bacillati</taxon>
        <taxon>Actinomycetota</taxon>
        <taxon>Actinomycetes</taxon>
        <taxon>Pseudonocardiales</taxon>
        <taxon>Pseudonocardiaceae</taxon>
        <taxon>Saccharopolyspora</taxon>
    </lineage>
</organism>
<reference evidence="3" key="1">
    <citation type="journal article" date="2019" name="Int. J. Syst. Evol. Microbiol.">
        <title>The Global Catalogue of Microorganisms (GCM) 10K type strain sequencing project: providing services to taxonomists for standard genome sequencing and annotation.</title>
        <authorList>
            <consortium name="The Broad Institute Genomics Platform"/>
            <consortium name="The Broad Institute Genome Sequencing Center for Infectious Disease"/>
            <person name="Wu L."/>
            <person name="Ma J."/>
        </authorList>
    </citation>
    <scope>NUCLEOTIDE SEQUENCE [LARGE SCALE GENOMIC DNA]</scope>
    <source>
        <strain evidence="3">WLHS5</strain>
    </source>
</reference>
<dbReference type="RefSeq" id="WP_380665370.1">
    <property type="nucleotide sequence ID" value="NZ_JBHTCJ010000002.1"/>
</dbReference>